<dbReference type="CDD" id="cd10439">
    <property type="entry name" value="GIY-YIG_COG3410"/>
    <property type="match status" value="1"/>
</dbReference>
<dbReference type="Pfam" id="PF09848">
    <property type="entry name" value="SLFN-g3_helicase"/>
    <property type="match status" value="1"/>
</dbReference>
<feature type="domain" description="GIY-YIG" evidence="1">
    <location>
        <begin position="27"/>
        <end position="111"/>
    </location>
</feature>
<reference evidence="2" key="1">
    <citation type="submission" date="2023-06" db="EMBL/GenBank/DDBJ databases">
        <title>Genome-scale phylogeny and comparative genomics of the fungal order Sordariales.</title>
        <authorList>
            <consortium name="Lawrence Berkeley National Laboratory"/>
            <person name="Hensen N."/>
            <person name="Bonometti L."/>
            <person name="Westerberg I."/>
            <person name="Brannstrom I.O."/>
            <person name="Guillou S."/>
            <person name="Cros-Aarteil S."/>
            <person name="Calhoun S."/>
            <person name="Haridas S."/>
            <person name="Kuo A."/>
            <person name="Mondo S."/>
            <person name="Pangilinan J."/>
            <person name="Riley R."/>
            <person name="Labutti K."/>
            <person name="Andreopoulos B."/>
            <person name="Lipzen A."/>
            <person name="Chen C."/>
            <person name="Yanf M."/>
            <person name="Daum C."/>
            <person name="Ng V."/>
            <person name="Clum A."/>
            <person name="Steindorff A."/>
            <person name="Ohm R."/>
            <person name="Martin F."/>
            <person name="Silar P."/>
            <person name="Natvig D."/>
            <person name="Lalanne C."/>
            <person name="Gautier V."/>
            <person name="Ament-Velasquez S.L."/>
            <person name="Kruys A."/>
            <person name="Hutchinson M.I."/>
            <person name="Powell A.J."/>
            <person name="Barry K."/>
            <person name="Miller A.N."/>
            <person name="Grigoriev I.V."/>
            <person name="Debuchy R."/>
            <person name="Gladieux P."/>
            <person name="Thoren M.H."/>
            <person name="Johannesson H."/>
        </authorList>
    </citation>
    <scope>NUCLEOTIDE SEQUENCE</scope>
    <source>
        <strain evidence="2">SMH4607-1</strain>
    </source>
</reference>
<protein>
    <recommendedName>
        <fullName evidence="1">GIY-YIG domain-containing protein</fullName>
    </recommendedName>
</protein>
<name>A0AA40AIB3_9PEZI</name>
<organism evidence="2 3">
    <name type="scientific">Lasiosphaeris hirsuta</name>
    <dbReference type="NCBI Taxonomy" id="260670"/>
    <lineage>
        <taxon>Eukaryota</taxon>
        <taxon>Fungi</taxon>
        <taxon>Dikarya</taxon>
        <taxon>Ascomycota</taxon>
        <taxon>Pezizomycotina</taxon>
        <taxon>Sordariomycetes</taxon>
        <taxon>Sordariomycetidae</taxon>
        <taxon>Sordariales</taxon>
        <taxon>Lasiosphaeriaceae</taxon>
        <taxon>Lasiosphaeris</taxon>
    </lineage>
</organism>
<dbReference type="InterPro" id="IPR018647">
    <property type="entry name" value="SLFN_3-like_DNA/RNA_helicase"/>
</dbReference>
<evidence type="ECO:0000313" key="2">
    <source>
        <dbReference type="EMBL" id="KAK0716369.1"/>
    </source>
</evidence>
<dbReference type="PROSITE" id="PS50164">
    <property type="entry name" value="GIY_YIG"/>
    <property type="match status" value="1"/>
</dbReference>
<proteinExistence type="predicted"/>
<dbReference type="AlphaFoldDB" id="A0AA40AIB3"/>
<comment type="caution">
    <text evidence="2">The sequence shown here is derived from an EMBL/GenBank/DDBJ whole genome shotgun (WGS) entry which is preliminary data.</text>
</comment>
<dbReference type="InterPro" id="IPR000305">
    <property type="entry name" value="GIY-YIG_endonuc"/>
</dbReference>
<dbReference type="InterPro" id="IPR027417">
    <property type="entry name" value="P-loop_NTPase"/>
</dbReference>
<dbReference type="Gene3D" id="3.40.50.300">
    <property type="entry name" value="P-loop containing nucleotide triphosphate hydrolases"/>
    <property type="match status" value="1"/>
</dbReference>
<evidence type="ECO:0000313" key="3">
    <source>
        <dbReference type="Proteomes" id="UP001172102"/>
    </source>
</evidence>
<sequence>MSSRLPRFAFSKAAVEEWEEEDERHGNWPVVYVLDDGNMRASVNRPRDIYVGESLNVAVRLRQHLSTPAKQHLKHFRAIIDERFNKSVCLDLESYLIKMLAGDGANRVLNRNNGITDTKYYQCAMYRDGFPYIFEQLRADGLFTQTIPEIENSDLFKLSPFKALTEDQANSVDEIVKGLLADLQNHRESMIVIQGDPGTGKTVAAIYLMKLLRDIGLFTSLEDLDNDSRFSEFFTLHNQALLRDCRIGLVVPQQSLRASVQKVFKNTPGLDSSMVLTPFEAGEAEEQFDLLLVDETHRLNQRANQSSANQNTRFAAINRELFGGDDFTKTQLDWIRVKSKHQIFLLDTEQSVRPADLPPEVLSVVVAEARASQRHFQLRTQMRVKAGSDFVAYVRWFLNPTPTRAPPQMREFGDYDFRIFDDVAPMRDEIFRRDAEVGLSRMAAGFAFQWKSKKDKDAYDIEIGGAQMRWNSTTSDWISSKNALQEVGSIHTVQGYDLNYLGVIIGPDLRFDRAKRRLFIDRQSYFDKKGKENNPRLGRAYSDDDLLRFITQIYGVLLTRGIRGTYVYACDDALREYLENFIPKSYNYTPMDI</sequence>
<dbReference type="Proteomes" id="UP001172102">
    <property type="component" value="Unassembled WGS sequence"/>
</dbReference>
<accession>A0AA40AIB3</accession>
<evidence type="ECO:0000259" key="1">
    <source>
        <dbReference type="PROSITE" id="PS50164"/>
    </source>
</evidence>
<dbReference type="SUPFAM" id="SSF52540">
    <property type="entry name" value="P-loop containing nucleoside triphosphate hydrolases"/>
    <property type="match status" value="1"/>
</dbReference>
<dbReference type="EMBL" id="JAUKUA010000004">
    <property type="protein sequence ID" value="KAK0716369.1"/>
    <property type="molecule type" value="Genomic_DNA"/>
</dbReference>
<keyword evidence="3" id="KW-1185">Reference proteome</keyword>
<gene>
    <name evidence="2" type="ORF">B0H67DRAFT_261628</name>
</gene>